<organism evidence="1 2">
    <name type="scientific">Nocardioides endophyticus</name>
    <dbReference type="NCBI Taxonomy" id="1353775"/>
    <lineage>
        <taxon>Bacteria</taxon>
        <taxon>Bacillati</taxon>
        <taxon>Actinomycetota</taxon>
        <taxon>Actinomycetes</taxon>
        <taxon>Propionibacteriales</taxon>
        <taxon>Nocardioidaceae</taxon>
        <taxon>Nocardioides</taxon>
    </lineage>
</organism>
<dbReference type="PANTHER" id="PTHR43737:SF1">
    <property type="entry name" value="DUF1501 DOMAIN-CONTAINING PROTEIN"/>
    <property type="match status" value="1"/>
</dbReference>
<sequence length="441" mass="45754">METLMSVLPLEPPDSHGFEPAGCDCRPAGLAPSRRSLLRGAALAGATTMFGSAAVTMGPTLAAADAPRRTPSSTVVVLSLRGAADGLSLVVPHGDPTYYKARPGIGIQPGALVATDGFFGMHPAMAPLVPLWNAGRLAAIHATGLPVPNRSHFAAMEALEDADPGSSKRTGWLNRLVGNDPATARASSNLQALAVGAGIPTSMIGPEPIMAFRDLDTASLAGGDRKSDPRGLRMKAMRTQWTRDRSALGSGFREALDAVVDLDPARAQRARKNLYPDDDLGDALSSVARTLRADVGVSAVTVDSGDWDMHVGLGAAGAGWMQGNAGKLASAIAAFFTDLGPVGDRVTLVTISEFGRRVQENANGGLDHGWGNVMLAAGAGVKGGRYYGTWPGLTNSLDADLTVTTDYRSVLAEIVAARTTASTAAVFPGFQRERVGFMLGQ</sequence>
<dbReference type="InterPro" id="IPR010869">
    <property type="entry name" value="DUF1501"/>
</dbReference>
<dbReference type="PROSITE" id="PS51318">
    <property type="entry name" value="TAT"/>
    <property type="match status" value="1"/>
</dbReference>
<evidence type="ECO:0000313" key="2">
    <source>
        <dbReference type="Proteomes" id="UP001499882"/>
    </source>
</evidence>
<gene>
    <name evidence="1" type="ORF">GCM10023350_37350</name>
</gene>
<dbReference type="EMBL" id="BAABKN010000023">
    <property type="protein sequence ID" value="GAA4748896.1"/>
    <property type="molecule type" value="Genomic_DNA"/>
</dbReference>
<accession>A0ABP8Z7L2</accession>
<dbReference type="Proteomes" id="UP001499882">
    <property type="component" value="Unassembled WGS sequence"/>
</dbReference>
<dbReference type="Pfam" id="PF07394">
    <property type="entry name" value="DUF1501"/>
    <property type="match status" value="1"/>
</dbReference>
<reference evidence="2" key="1">
    <citation type="journal article" date="2019" name="Int. J. Syst. Evol. Microbiol.">
        <title>The Global Catalogue of Microorganisms (GCM) 10K type strain sequencing project: providing services to taxonomists for standard genome sequencing and annotation.</title>
        <authorList>
            <consortium name="The Broad Institute Genomics Platform"/>
            <consortium name="The Broad Institute Genome Sequencing Center for Infectious Disease"/>
            <person name="Wu L."/>
            <person name="Ma J."/>
        </authorList>
    </citation>
    <scope>NUCLEOTIDE SEQUENCE [LARGE SCALE GENOMIC DNA]</scope>
    <source>
        <strain evidence="2">JCM 18532</strain>
    </source>
</reference>
<evidence type="ECO:0000313" key="1">
    <source>
        <dbReference type="EMBL" id="GAA4748896.1"/>
    </source>
</evidence>
<dbReference type="InterPro" id="IPR006311">
    <property type="entry name" value="TAT_signal"/>
</dbReference>
<protein>
    <submittedName>
        <fullName evidence="1">DUF1501 domain-containing protein</fullName>
    </submittedName>
</protein>
<keyword evidence="2" id="KW-1185">Reference proteome</keyword>
<proteinExistence type="predicted"/>
<dbReference type="PANTHER" id="PTHR43737">
    <property type="entry name" value="BLL7424 PROTEIN"/>
    <property type="match status" value="1"/>
</dbReference>
<comment type="caution">
    <text evidence="1">The sequence shown here is derived from an EMBL/GenBank/DDBJ whole genome shotgun (WGS) entry which is preliminary data.</text>
</comment>
<name>A0ABP8Z7L2_9ACTN</name>